<sequence>MLKWKRVSSGTLTLNAEVLVDMLSGMSGKNRVIKKISFTPTQYKFLRVYRDAEQIVDYDSYTLNGEYPVLDMDLPVGEGQSVKVGFYNSSGATTAIEIMIGYTEAA</sequence>
<organism evidence="1">
    <name type="scientific">marine sediment metagenome</name>
    <dbReference type="NCBI Taxonomy" id="412755"/>
    <lineage>
        <taxon>unclassified sequences</taxon>
        <taxon>metagenomes</taxon>
        <taxon>ecological metagenomes</taxon>
    </lineage>
</organism>
<reference evidence="1" key="1">
    <citation type="journal article" date="2015" name="Nature">
        <title>Complex archaea that bridge the gap between prokaryotes and eukaryotes.</title>
        <authorList>
            <person name="Spang A."/>
            <person name="Saw J.H."/>
            <person name="Jorgensen S.L."/>
            <person name="Zaremba-Niedzwiedzka K."/>
            <person name="Martijn J."/>
            <person name="Lind A.E."/>
            <person name="van Eijk R."/>
            <person name="Schleper C."/>
            <person name="Guy L."/>
            <person name="Ettema T.J."/>
        </authorList>
    </citation>
    <scope>NUCLEOTIDE SEQUENCE</scope>
</reference>
<dbReference type="EMBL" id="LAZR01003803">
    <property type="protein sequence ID" value="KKN14575.1"/>
    <property type="molecule type" value="Genomic_DNA"/>
</dbReference>
<name>A0A0F9N4S1_9ZZZZ</name>
<accession>A0A0F9N4S1</accession>
<proteinExistence type="predicted"/>
<gene>
    <name evidence="1" type="ORF">LCGC14_0994810</name>
</gene>
<dbReference type="AlphaFoldDB" id="A0A0F9N4S1"/>
<evidence type="ECO:0000313" key="1">
    <source>
        <dbReference type="EMBL" id="KKN14575.1"/>
    </source>
</evidence>
<protein>
    <submittedName>
        <fullName evidence="1">Uncharacterized protein</fullName>
    </submittedName>
</protein>
<comment type="caution">
    <text evidence="1">The sequence shown here is derived from an EMBL/GenBank/DDBJ whole genome shotgun (WGS) entry which is preliminary data.</text>
</comment>